<protein>
    <submittedName>
        <fullName evidence="2">Uncharacterized protein</fullName>
    </submittedName>
</protein>
<evidence type="ECO:0000313" key="3">
    <source>
        <dbReference type="Proteomes" id="UP000284178"/>
    </source>
</evidence>
<evidence type="ECO:0000256" key="1">
    <source>
        <dbReference type="SAM" id="Phobius"/>
    </source>
</evidence>
<comment type="caution">
    <text evidence="2">The sequence shown here is derived from an EMBL/GenBank/DDBJ whole genome shotgun (WGS) entry which is preliminary data.</text>
</comment>
<dbReference type="GeneID" id="83014253"/>
<keyword evidence="1" id="KW-1133">Transmembrane helix</keyword>
<feature type="transmembrane region" description="Helical" evidence="1">
    <location>
        <begin position="20"/>
        <end position="39"/>
    </location>
</feature>
<dbReference type="RefSeq" id="WP_117893184.1">
    <property type="nucleotide sequence ID" value="NZ_CABJCV010000002.1"/>
</dbReference>
<sequence length="215" mass="25301">MIRKILSCINKLMSSGRGWVCEIFFLIIVISLFIQKFAVNNNSFPVILTMDSLGYENSITEKVNRIIYRKDINLYELRVANTKDVGGDSYQFITVKLYDTNDVNRAEKILLEEMLSIKKIEQEWLSECKGNCVSFNEIKNIEMDKDFIRLDGDEWNVEKAYALYDYDSYPNKKYYRNYVFLLKQNRVLVLEFSVSFPMTHERVNVLKGLIDSDPF</sequence>
<keyword evidence="1" id="KW-0812">Transmembrane</keyword>
<evidence type="ECO:0000313" key="2">
    <source>
        <dbReference type="EMBL" id="RGR76217.1"/>
    </source>
</evidence>
<keyword evidence="1" id="KW-0472">Membrane</keyword>
<keyword evidence="3" id="KW-1185">Reference proteome</keyword>
<name>A0A412G5T5_9FIRM</name>
<dbReference type="Proteomes" id="UP000284178">
    <property type="component" value="Unassembled WGS sequence"/>
</dbReference>
<dbReference type="AlphaFoldDB" id="A0A412G5T5"/>
<accession>A0A412G5T5</accession>
<reference evidence="2 3" key="1">
    <citation type="submission" date="2018-08" db="EMBL/GenBank/DDBJ databases">
        <title>A genome reference for cultivated species of the human gut microbiota.</title>
        <authorList>
            <person name="Zou Y."/>
            <person name="Xue W."/>
            <person name="Luo G."/>
        </authorList>
    </citation>
    <scope>NUCLEOTIDE SEQUENCE [LARGE SCALE GENOMIC DNA]</scope>
    <source>
        <strain evidence="2 3">AF24-29</strain>
    </source>
</reference>
<organism evidence="2 3">
    <name type="scientific">Holdemania filiformis</name>
    <dbReference type="NCBI Taxonomy" id="61171"/>
    <lineage>
        <taxon>Bacteria</taxon>
        <taxon>Bacillati</taxon>
        <taxon>Bacillota</taxon>
        <taxon>Erysipelotrichia</taxon>
        <taxon>Erysipelotrichales</taxon>
        <taxon>Erysipelotrichaceae</taxon>
        <taxon>Holdemania</taxon>
    </lineage>
</organism>
<gene>
    <name evidence="2" type="ORF">DWY25_02365</name>
</gene>
<dbReference type="EMBL" id="QRUP01000002">
    <property type="protein sequence ID" value="RGR76217.1"/>
    <property type="molecule type" value="Genomic_DNA"/>
</dbReference>
<proteinExistence type="predicted"/>